<dbReference type="EMBL" id="WIXI01000048">
    <property type="protein sequence ID" value="MQY48517.1"/>
    <property type="molecule type" value="Genomic_DNA"/>
</dbReference>
<name>A0A6A8AFG1_9HYPH</name>
<dbReference type="RefSeq" id="WP_153357048.1">
    <property type="nucleotide sequence ID" value="NZ_JAYKOO010000002.1"/>
</dbReference>
<dbReference type="AlphaFoldDB" id="A0A6A8AFG1"/>
<keyword evidence="3" id="KW-1185">Reference proteome</keyword>
<evidence type="ECO:0000313" key="3">
    <source>
        <dbReference type="Proteomes" id="UP000435138"/>
    </source>
</evidence>
<comment type="caution">
    <text evidence="2">The sequence shown here is derived from an EMBL/GenBank/DDBJ whole genome shotgun (WGS) entry which is preliminary data.</text>
</comment>
<dbReference type="Proteomes" id="UP000435138">
    <property type="component" value="Unassembled WGS sequence"/>
</dbReference>
<proteinExistence type="predicted"/>
<evidence type="ECO:0000256" key="1">
    <source>
        <dbReference type="SAM" id="MobiDB-lite"/>
    </source>
</evidence>
<evidence type="ECO:0000313" key="2">
    <source>
        <dbReference type="EMBL" id="MQY48517.1"/>
    </source>
</evidence>
<sequence>MPAEEYKDIIAFASDFSNNDTSIVDRVRQMAADPPTDIESIGFYGAEDYPPRHRLFLATVSLLDNNQKLYSVEDKYTAEIFSIWQDDGIIDEKTLPAAAKAVFGPLITGVEPPGGVQQYHGLVWEKYDEATKELEKALADNGRVLLSIDATDGDTMLFALVSPEIADRWRDKALSEHQGYYSGARSPMWDRFWLYLNYSTRGMMAAEDRKGIPPGTSERPDAIPFAK</sequence>
<feature type="region of interest" description="Disordered" evidence="1">
    <location>
        <begin position="208"/>
        <end position="227"/>
    </location>
</feature>
<protein>
    <submittedName>
        <fullName evidence="2">Uncharacterized protein</fullName>
    </submittedName>
</protein>
<reference evidence="2 3" key="1">
    <citation type="submission" date="2019-11" db="EMBL/GenBank/DDBJ databases">
        <title>Genome analysis of Rhizobacterium cereale a novel genus and species isolated from maize roots in North Spain.</title>
        <authorList>
            <person name="Menendez E."/>
            <person name="Flores-Felix J.D."/>
            <person name="Ramirez-Bahena M.-H."/>
            <person name="Igual J.M."/>
            <person name="Garcia-Fraile P."/>
            <person name="Peix A."/>
            <person name="Velazquez E."/>
        </authorList>
    </citation>
    <scope>NUCLEOTIDE SEQUENCE [LARGE SCALE GENOMIC DNA]</scope>
    <source>
        <strain evidence="2 3">RZME27</strain>
    </source>
</reference>
<accession>A0A6A8AFG1</accession>
<gene>
    <name evidence="2" type="ORF">GAO09_21005</name>
</gene>
<organism evidence="2 3">
    <name type="scientific">Endobacterium cereale</name>
    <dbReference type="NCBI Taxonomy" id="2663029"/>
    <lineage>
        <taxon>Bacteria</taxon>
        <taxon>Pseudomonadati</taxon>
        <taxon>Pseudomonadota</taxon>
        <taxon>Alphaproteobacteria</taxon>
        <taxon>Hyphomicrobiales</taxon>
        <taxon>Rhizobiaceae</taxon>
        <taxon>Endobacterium</taxon>
    </lineage>
</organism>